<feature type="compositionally biased region" description="Polar residues" evidence="1">
    <location>
        <begin position="231"/>
        <end position="246"/>
    </location>
</feature>
<dbReference type="SUPFAM" id="SSF47323">
    <property type="entry name" value="Anticodon-binding domain of a subclass of class I aminoacyl-tRNA synthetases"/>
    <property type="match status" value="1"/>
</dbReference>
<protein>
    <submittedName>
        <fullName evidence="3">Uncharacterized protein</fullName>
    </submittedName>
</protein>
<dbReference type="EMBL" id="JALLBG020000187">
    <property type="protein sequence ID" value="KAL3760389.1"/>
    <property type="molecule type" value="Genomic_DNA"/>
</dbReference>
<dbReference type="InterPro" id="IPR009080">
    <property type="entry name" value="tRNAsynth_Ia_anticodon-bd"/>
</dbReference>
<evidence type="ECO:0000256" key="2">
    <source>
        <dbReference type="SAM" id="SignalP"/>
    </source>
</evidence>
<feature type="chain" id="PRO_5044892922" evidence="2">
    <location>
        <begin position="35"/>
        <end position="548"/>
    </location>
</feature>
<keyword evidence="2" id="KW-0732">Signal</keyword>
<proteinExistence type="predicted"/>
<feature type="compositionally biased region" description="Low complexity" evidence="1">
    <location>
        <begin position="118"/>
        <end position="127"/>
    </location>
</feature>
<accession>A0ABD3M8Q5</accession>
<reference evidence="3 4" key="1">
    <citation type="submission" date="2024-10" db="EMBL/GenBank/DDBJ databases">
        <title>Updated reference genomes for cyclostephanoid diatoms.</title>
        <authorList>
            <person name="Roberts W.R."/>
            <person name="Alverson A.J."/>
        </authorList>
    </citation>
    <scope>NUCLEOTIDE SEQUENCE [LARGE SCALE GENOMIC DNA]</scope>
    <source>
        <strain evidence="3 4">AJA232-27</strain>
    </source>
</reference>
<feature type="compositionally biased region" description="Acidic residues" evidence="1">
    <location>
        <begin position="332"/>
        <end position="349"/>
    </location>
</feature>
<feature type="signal peptide" evidence="2">
    <location>
        <begin position="1"/>
        <end position="34"/>
    </location>
</feature>
<organism evidence="3 4">
    <name type="scientific">Discostella pseudostelligera</name>
    <dbReference type="NCBI Taxonomy" id="259834"/>
    <lineage>
        <taxon>Eukaryota</taxon>
        <taxon>Sar</taxon>
        <taxon>Stramenopiles</taxon>
        <taxon>Ochrophyta</taxon>
        <taxon>Bacillariophyta</taxon>
        <taxon>Coscinodiscophyceae</taxon>
        <taxon>Thalassiosirophycidae</taxon>
        <taxon>Stephanodiscales</taxon>
        <taxon>Stephanodiscaceae</taxon>
        <taxon>Discostella</taxon>
    </lineage>
</organism>
<evidence type="ECO:0000256" key="1">
    <source>
        <dbReference type="SAM" id="MobiDB-lite"/>
    </source>
</evidence>
<feature type="compositionally biased region" description="Gly residues" evidence="1">
    <location>
        <begin position="95"/>
        <end position="112"/>
    </location>
</feature>
<evidence type="ECO:0000313" key="4">
    <source>
        <dbReference type="Proteomes" id="UP001530293"/>
    </source>
</evidence>
<evidence type="ECO:0000313" key="3">
    <source>
        <dbReference type="EMBL" id="KAL3760389.1"/>
    </source>
</evidence>
<dbReference type="Proteomes" id="UP001530293">
    <property type="component" value="Unassembled WGS sequence"/>
</dbReference>
<gene>
    <name evidence="3" type="ORF">ACHAWU_006181</name>
</gene>
<dbReference type="AlphaFoldDB" id="A0ABD3M8Q5"/>
<sequence length="548" mass="61495">MQLIIMKLPFRLTSSSLLMLSRFLLLGLLWLCLAIPPSSINDAFIITVKVAAPINKIDVGRLSSTLFPIGEQYQYGGSGSDDRDRRGGAGNRRSGSGGGGRGGRGGRAGGGRGRGRGSRSSSSSSSSTRPNIKKQPLGPNGHDYQQSTDSIEVNNSMFTESDIHTLLAKRLQAKFDRDFNTADDIQMELINGGVYIQDDLREWRADGVPYENGGAGSGGSGRRGRNDNNDMQYTKSTHSSQELPQDVSESLIQKLVFERAKYKFTRQYDKADLVREGLRSKFDVIIDDRLRQWSVGGDFGSEHNAVRESLDLLGNRGYIKSSSSLAAIDYNNSDDNDGDEEADGDDADDGKEMEEYIQHHVDARAAMKKEGKFDAADKIRLDLAQRFDVIINDKLKLWSIGGVFEELGENSNVNSKPRGVYTRRGGGTLTIEEETTIAKLISDRYHAQKQRNYSAADEIRDVLIHRYNVSIDDRSREWRVDTDEYARKSGCEHVFSEKEVQYIESRLKERFVLKRDRSYEDADAIRDDLRSRFNVAIDDRTKEWFVES</sequence>
<feature type="region of interest" description="Disordered" evidence="1">
    <location>
        <begin position="330"/>
        <end position="349"/>
    </location>
</feature>
<comment type="caution">
    <text evidence="3">The sequence shown here is derived from an EMBL/GenBank/DDBJ whole genome shotgun (WGS) entry which is preliminary data.</text>
</comment>
<feature type="region of interest" description="Disordered" evidence="1">
    <location>
        <begin position="73"/>
        <end position="147"/>
    </location>
</feature>
<name>A0ABD3M8Q5_9STRA</name>
<keyword evidence="4" id="KW-1185">Reference proteome</keyword>
<feature type="region of interest" description="Disordered" evidence="1">
    <location>
        <begin position="207"/>
        <end position="246"/>
    </location>
</feature>